<dbReference type="InterPro" id="IPR010569">
    <property type="entry name" value="Myotubularin-like_Pase_dom"/>
</dbReference>
<dbReference type="PROSITE" id="PS51339">
    <property type="entry name" value="PPASE_MYOTUBULARIN"/>
    <property type="match status" value="1"/>
</dbReference>
<feature type="domain" description="Myotubularin phosphatase" evidence="2">
    <location>
        <begin position="1"/>
        <end position="150"/>
    </location>
</feature>
<evidence type="ECO:0000256" key="1">
    <source>
        <dbReference type="ARBA" id="ARBA00007471"/>
    </source>
</evidence>
<accession>A0ABN9L1C5</accession>
<evidence type="ECO:0000313" key="4">
    <source>
        <dbReference type="Proteomes" id="UP001176940"/>
    </source>
</evidence>
<evidence type="ECO:0000259" key="2">
    <source>
        <dbReference type="PROSITE" id="PS51339"/>
    </source>
</evidence>
<dbReference type="EMBL" id="CAUEEQ010004247">
    <property type="protein sequence ID" value="CAJ0926976.1"/>
    <property type="molecule type" value="Genomic_DNA"/>
</dbReference>
<dbReference type="InterPro" id="IPR030564">
    <property type="entry name" value="Myotubularin"/>
</dbReference>
<dbReference type="PANTHER" id="PTHR10807">
    <property type="entry name" value="MYOTUBULARIN-RELATED"/>
    <property type="match status" value="1"/>
</dbReference>
<evidence type="ECO:0000313" key="3">
    <source>
        <dbReference type="EMBL" id="CAJ0926976.1"/>
    </source>
</evidence>
<protein>
    <recommendedName>
        <fullName evidence="2">Myotubularin phosphatase domain-containing protein</fullName>
    </recommendedName>
</protein>
<organism evidence="3 4">
    <name type="scientific">Ranitomeya imitator</name>
    <name type="common">mimic poison frog</name>
    <dbReference type="NCBI Taxonomy" id="111125"/>
    <lineage>
        <taxon>Eukaryota</taxon>
        <taxon>Metazoa</taxon>
        <taxon>Chordata</taxon>
        <taxon>Craniata</taxon>
        <taxon>Vertebrata</taxon>
        <taxon>Euteleostomi</taxon>
        <taxon>Amphibia</taxon>
        <taxon>Batrachia</taxon>
        <taxon>Anura</taxon>
        <taxon>Neobatrachia</taxon>
        <taxon>Hyloidea</taxon>
        <taxon>Dendrobatidae</taxon>
        <taxon>Dendrobatinae</taxon>
        <taxon>Ranitomeya</taxon>
    </lineage>
</organism>
<comment type="similarity">
    <text evidence="1">Belongs to the protein-tyrosine phosphatase family. Non-receptor class myotubularin subfamily.</text>
</comment>
<sequence>MPVTRVNIRGQALQSSLTRLVDTCYQTYLGRNHWLSKLQVSQWLSHIKEALSTAGLAAECIEREGTCVLVHGDEGANNTLLVTSLAQLILSPDCRTMVGFQDLIEREWLQIFSPDTSGLLTEREEREMYLSIQTFIERPSFLGMWNVLAP</sequence>
<gene>
    <name evidence="3" type="ORF">RIMI_LOCUS2922353</name>
</gene>
<dbReference type="Pfam" id="PF06602">
    <property type="entry name" value="Myotub-related"/>
    <property type="match status" value="1"/>
</dbReference>
<reference evidence="3" key="1">
    <citation type="submission" date="2023-07" db="EMBL/GenBank/DDBJ databases">
        <authorList>
            <person name="Stuckert A."/>
        </authorList>
    </citation>
    <scope>NUCLEOTIDE SEQUENCE</scope>
</reference>
<dbReference type="PANTHER" id="PTHR10807:SF52">
    <property type="entry name" value="MYOTUBULARIN PHOSPHATASE DOMAIN-CONTAINING PROTEIN"/>
    <property type="match status" value="1"/>
</dbReference>
<proteinExistence type="inferred from homology"/>
<keyword evidence="4" id="KW-1185">Reference proteome</keyword>
<dbReference type="Proteomes" id="UP001176940">
    <property type="component" value="Unassembled WGS sequence"/>
</dbReference>
<dbReference type="InterPro" id="IPR029021">
    <property type="entry name" value="Prot-tyrosine_phosphatase-like"/>
</dbReference>
<name>A0ABN9L1C5_9NEOB</name>
<dbReference type="SUPFAM" id="SSF52799">
    <property type="entry name" value="(Phosphotyrosine protein) phosphatases II"/>
    <property type="match status" value="1"/>
</dbReference>
<comment type="caution">
    <text evidence="3">The sequence shown here is derived from an EMBL/GenBank/DDBJ whole genome shotgun (WGS) entry which is preliminary data.</text>
</comment>